<feature type="transmembrane region" description="Helical" evidence="9">
    <location>
        <begin position="592"/>
        <end position="614"/>
    </location>
</feature>
<evidence type="ECO:0000256" key="4">
    <source>
        <dbReference type="ARBA" id="ARBA00022692"/>
    </source>
</evidence>
<dbReference type="SUPFAM" id="SSF52540">
    <property type="entry name" value="P-loop containing nucleoside triphosphate hydrolases"/>
    <property type="match status" value="2"/>
</dbReference>
<gene>
    <name evidence="11" type="ORF">N7G274_001667</name>
</gene>
<evidence type="ECO:0000256" key="2">
    <source>
        <dbReference type="ARBA" id="ARBA00006012"/>
    </source>
</evidence>
<feature type="domain" description="ABC transporter" evidence="10">
    <location>
        <begin position="786"/>
        <end position="1025"/>
    </location>
</feature>
<feature type="transmembrane region" description="Helical" evidence="9">
    <location>
        <begin position="453"/>
        <end position="473"/>
    </location>
</feature>
<protein>
    <recommendedName>
        <fullName evidence="10">ABC transporter domain-containing protein</fullName>
    </recommendedName>
</protein>
<dbReference type="InterPro" id="IPR003593">
    <property type="entry name" value="AAA+_ATPase"/>
</dbReference>
<dbReference type="InterPro" id="IPR034003">
    <property type="entry name" value="ABCG_PDR_2"/>
</dbReference>
<proteinExistence type="inferred from homology"/>
<dbReference type="Pfam" id="PF06422">
    <property type="entry name" value="PDR_CDR"/>
    <property type="match status" value="1"/>
</dbReference>
<keyword evidence="8 9" id="KW-0472">Membrane</keyword>
<feature type="transmembrane region" description="Helical" evidence="9">
    <location>
        <begin position="1273"/>
        <end position="1292"/>
    </location>
</feature>
<feature type="transmembrane region" description="Helical" evidence="9">
    <location>
        <begin position="1239"/>
        <end position="1261"/>
    </location>
</feature>
<comment type="caution">
    <text evidence="11">The sequence shown here is derived from an EMBL/GenBank/DDBJ whole genome shotgun (WGS) entry which is preliminary data.</text>
</comment>
<evidence type="ECO:0000259" key="10">
    <source>
        <dbReference type="PROSITE" id="PS50893"/>
    </source>
</evidence>
<dbReference type="SMART" id="SM00382">
    <property type="entry name" value="AAA"/>
    <property type="match status" value="2"/>
</dbReference>
<dbReference type="EMBL" id="JBEFKJ010000004">
    <property type="protein sequence ID" value="KAL2046220.1"/>
    <property type="molecule type" value="Genomic_DNA"/>
</dbReference>
<evidence type="ECO:0000256" key="7">
    <source>
        <dbReference type="ARBA" id="ARBA00022989"/>
    </source>
</evidence>
<feature type="transmembrane region" description="Helical" evidence="9">
    <location>
        <begin position="698"/>
        <end position="719"/>
    </location>
</feature>
<evidence type="ECO:0000256" key="8">
    <source>
        <dbReference type="ARBA" id="ARBA00023136"/>
    </source>
</evidence>
<comment type="similarity">
    <text evidence="2">Belongs to the ABC transporter superfamily. ABCG family. PDR (TC 3.A.1.205) subfamily.</text>
</comment>
<dbReference type="InterPro" id="IPR043926">
    <property type="entry name" value="ABCG_dom"/>
</dbReference>
<dbReference type="Gene3D" id="3.40.50.300">
    <property type="entry name" value="P-loop containing nucleotide triphosphate hydrolases"/>
    <property type="match status" value="2"/>
</dbReference>
<accession>A0ABR4AKC9</accession>
<dbReference type="InterPro" id="IPR013525">
    <property type="entry name" value="ABC2_TM"/>
</dbReference>
<evidence type="ECO:0000256" key="9">
    <source>
        <dbReference type="SAM" id="Phobius"/>
    </source>
</evidence>
<evidence type="ECO:0000256" key="3">
    <source>
        <dbReference type="ARBA" id="ARBA00022448"/>
    </source>
</evidence>
<keyword evidence="3" id="KW-0813">Transport</keyword>
<feature type="transmembrane region" description="Helical" evidence="9">
    <location>
        <begin position="560"/>
        <end position="580"/>
    </location>
</feature>
<organism evidence="11 12">
    <name type="scientific">Stereocaulon virgatum</name>
    <dbReference type="NCBI Taxonomy" id="373712"/>
    <lineage>
        <taxon>Eukaryota</taxon>
        <taxon>Fungi</taxon>
        <taxon>Dikarya</taxon>
        <taxon>Ascomycota</taxon>
        <taxon>Pezizomycotina</taxon>
        <taxon>Lecanoromycetes</taxon>
        <taxon>OSLEUM clade</taxon>
        <taxon>Lecanoromycetidae</taxon>
        <taxon>Lecanorales</taxon>
        <taxon>Lecanorineae</taxon>
        <taxon>Stereocaulaceae</taxon>
        <taxon>Stereocaulon</taxon>
    </lineage>
</organism>
<dbReference type="InterPro" id="IPR017871">
    <property type="entry name" value="ABC_transporter-like_CS"/>
</dbReference>
<dbReference type="Pfam" id="PF19055">
    <property type="entry name" value="ABC2_membrane_7"/>
    <property type="match status" value="1"/>
</dbReference>
<reference evidence="11 12" key="1">
    <citation type="submission" date="2024-09" db="EMBL/GenBank/DDBJ databases">
        <title>Rethinking Asexuality: The Enigmatic Case of Functional Sexual Genes in Lepraria (Stereocaulaceae).</title>
        <authorList>
            <person name="Doellman M."/>
            <person name="Sun Y."/>
            <person name="Barcenas-Pena A."/>
            <person name="Lumbsch H.T."/>
            <person name="Grewe F."/>
        </authorList>
    </citation>
    <scope>NUCLEOTIDE SEQUENCE [LARGE SCALE GENOMIC DNA]</scope>
    <source>
        <strain evidence="11 12">Mercado 3170</strain>
    </source>
</reference>
<keyword evidence="4 9" id="KW-0812">Transmembrane</keyword>
<dbReference type="Pfam" id="PF00005">
    <property type="entry name" value="ABC_tran"/>
    <property type="match status" value="2"/>
</dbReference>
<evidence type="ECO:0000256" key="1">
    <source>
        <dbReference type="ARBA" id="ARBA00004141"/>
    </source>
</evidence>
<feature type="domain" description="ABC transporter" evidence="10">
    <location>
        <begin position="89"/>
        <end position="340"/>
    </location>
</feature>
<keyword evidence="7 9" id="KW-1133">Transmembrane helix</keyword>
<dbReference type="PROSITE" id="PS50893">
    <property type="entry name" value="ABC_TRANSPORTER_2"/>
    <property type="match status" value="2"/>
</dbReference>
<sequence>MNRDDCNECSRSIVQNLVVSDGPDKPWDKDDASRIHCEDLEPPETPTLRVRAAEECRKALGSLAWARLNVFGFGSTTNYQNTFSNYPSVLSGALSGSRRQSKAAILQDFEGIVKGGQMLLVLGKPGSGCTTLLKTLAGHTHGLSIDEKSMLNYQGIPWETMRKQYRDKTTYQAESDTHFAQLTVGQTLFVAAEASTPKMEKAQAGRRAYAWEKKDATLATLGLSEASGTKVGNDFVRGISGGERKRLSIAEVLVRDSTLQCWDNSTRGLDSGNARRFLKAIRSSTSEKGAVALVTLYQASQEMYETFDRVTLLYDGRQVYFGDVSTAKSYFSSLGFLCPDGLTTSDFLTSLTNPAERIVRSGFESRIPRTADDFASVWRKSIERVNLLAEIKQYQEENPIKSIEYPKRGAKYGFHGLLGRRRRSPFILPFHKQIRICIRRGFQRTFNDLAPPLSAITGNAVVSIILGSIFYNMPENTSTFYGRGVLLFFTVLTNTFLGAFEGVQLWEHRPIVEKHSQYALYHPAAEAISSMLCDLPNKLLLTASFNIPFYFLANMRRTPAAFFTFYIFAFSSLLTGSMLFRTIGALSQTLTASIAPGADFILLLIIYTGFVVPIPSMRPWLRWFNYIDPVGYAFESLMINEFAGRRFSCSSFIPQGPDYVSVDAREKSCTAIGANAGSDTVSGSRYLFVSFNYQSDHLWRNLGIMIAFMVVLCSLYLLATETILAQQSEGEMLVFRRSSKSKRSHDAEAQSLDNAANLYSINSRTSARGGVVSAHEKLHAATFLWDRLCYKVKTKDGPRSLLEDVDGWIKPGTLTALMGASGAGKTTLLNVLANRASTGVISGDRFIDNAYGSGACARKIGYAQQQDLHHASSTVRESLIFSACLRQSGNYSRAENLAHVEEVIEQLDMVKFADAIVGIPGAGLNVEQRKRLTIGIELAARPELLLFLDEPTSGLDSNTAWSICTLLRKLADNGQSILCTIHQPSKTLFQMFDRVLFLQNGRTSYFGDVGPNSETLRGYFERHGARACKQAENPADWLVDITDEAVLSSGSRVDWAGIWSESEEKQSTRAAIEFMKNNMRKPATSNEEASQEYARSFAYQLCTVCKRNLAHDWRTPSYLYSKILLTLGAGLFNGFSFYMSAYSLQGLQNQIFSTFLVFTLHSNLVQLIMPRFLENRDLYESHERPSRTYSWPVFLLSNFLVEIPWQTVLAVIQYTTWYYPLGMYRVASDANELSGRGGLMFLIIWSFMIFSSTFSQMLATVMPDAATGINVSASLYSLSLIFCGVLVVPSALPKFWIFMYRSTPVTYLLSAIVSTGIAGTDVVCSEDEIVKFNTPMNTSCGIYLANFLSSSGARLLNPSALDQCRVCPISKSDDVLATLGIFYNERWREFGISLIFSVVNVAISFGLYWLFRVSKGPRRRNV</sequence>
<feature type="transmembrane region" description="Helical" evidence="9">
    <location>
        <begin position="1193"/>
        <end position="1219"/>
    </location>
</feature>
<dbReference type="InterPro" id="IPR010929">
    <property type="entry name" value="PDR_CDR_ABC"/>
</dbReference>
<dbReference type="Pfam" id="PF01061">
    <property type="entry name" value="ABC2_membrane"/>
    <property type="match status" value="2"/>
</dbReference>
<dbReference type="PANTHER" id="PTHR19241">
    <property type="entry name" value="ATP-BINDING CASSETTE TRANSPORTER"/>
    <property type="match status" value="1"/>
</dbReference>
<feature type="transmembrane region" description="Helical" evidence="9">
    <location>
        <begin position="480"/>
        <end position="500"/>
    </location>
</feature>
<dbReference type="Proteomes" id="UP001590950">
    <property type="component" value="Unassembled WGS sequence"/>
</dbReference>
<keyword evidence="5" id="KW-0547">Nucleotide-binding</keyword>
<evidence type="ECO:0000313" key="11">
    <source>
        <dbReference type="EMBL" id="KAL2046220.1"/>
    </source>
</evidence>
<feature type="transmembrane region" description="Helical" evidence="9">
    <location>
        <begin position="1151"/>
        <end position="1173"/>
    </location>
</feature>
<feature type="transmembrane region" description="Helical" evidence="9">
    <location>
        <begin position="1119"/>
        <end position="1139"/>
    </location>
</feature>
<keyword evidence="12" id="KW-1185">Reference proteome</keyword>
<evidence type="ECO:0000313" key="12">
    <source>
        <dbReference type="Proteomes" id="UP001590950"/>
    </source>
</evidence>
<evidence type="ECO:0000256" key="5">
    <source>
        <dbReference type="ARBA" id="ARBA00022741"/>
    </source>
</evidence>
<dbReference type="InterPro" id="IPR027417">
    <property type="entry name" value="P-loop_NTPase"/>
</dbReference>
<keyword evidence="6" id="KW-0067">ATP-binding</keyword>
<dbReference type="PROSITE" id="PS00211">
    <property type="entry name" value="ABC_TRANSPORTER_1"/>
    <property type="match status" value="1"/>
</dbReference>
<evidence type="ECO:0000256" key="6">
    <source>
        <dbReference type="ARBA" id="ARBA00022840"/>
    </source>
</evidence>
<name>A0ABR4AKC9_9LECA</name>
<dbReference type="InterPro" id="IPR003439">
    <property type="entry name" value="ABC_transporter-like_ATP-bd"/>
</dbReference>
<feature type="transmembrane region" description="Helical" evidence="9">
    <location>
        <begin position="1390"/>
        <end position="1411"/>
    </location>
</feature>
<comment type="subcellular location">
    <subcellularLocation>
        <location evidence="1">Membrane</location>
        <topology evidence="1">Multi-pass membrane protein</topology>
    </subcellularLocation>
</comment>
<dbReference type="CDD" id="cd03232">
    <property type="entry name" value="ABCG_PDR_domain2"/>
    <property type="match status" value="1"/>
</dbReference>